<feature type="signal peptide" evidence="3">
    <location>
        <begin position="1"/>
        <end position="17"/>
    </location>
</feature>
<reference evidence="4 5" key="1">
    <citation type="journal article" date="2018" name="Nat. Ecol. Evol.">
        <title>Genomic signatures of mitonuclear coevolution across populations of Tigriopus californicus.</title>
        <authorList>
            <person name="Barreto F.S."/>
            <person name="Watson E.T."/>
            <person name="Lima T.G."/>
            <person name="Willett C.S."/>
            <person name="Edmands S."/>
            <person name="Li W."/>
            <person name="Burton R.S."/>
        </authorList>
    </citation>
    <scope>NUCLEOTIDE SEQUENCE [LARGE SCALE GENOMIC DNA]</scope>
    <source>
        <strain evidence="4 5">San Diego</strain>
    </source>
</reference>
<dbReference type="InterPro" id="IPR031311">
    <property type="entry name" value="CHIT_BIND_RR_consensus"/>
</dbReference>
<dbReference type="GO" id="GO:0042302">
    <property type="term" value="F:structural constituent of cuticle"/>
    <property type="evidence" value="ECO:0007669"/>
    <property type="project" value="UniProtKB-UniRule"/>
</dbReference>
<keyword evidence="1 2" id="KW-0193">Cuticle</keyword>
<organism evidence="4 5">
    <name type="scientific">Tigriopus californicus</name>
    <name type="common">Marine copepod</name>
    <dbReference type="NCBI Taxonomy" id="6832"/>
    <lineage>
        <taxon>Eukaryota</taxon>
        <taxon>Metazoa</taxon>
        <taxon>Ecdysozoa</taxon>
        <taxon>Arthropoda</taxon>
        <taxon>Crustacea</taxon>
        <taxon>Multicrustacea</taxon>
        <taxon>Hexanauplia</taxon>
        <taxon>Copepoda</taxon>
        <taxon>Harpacticoida</taxon>
        <taxon>Harpacticidae</taxon>
        <taxon>Tigriopus</taxon>
    </lineage>
</organism>
<evidence type="ECO:0008006" key="6">
    <source>
        <dbReference type="Google" id="ProtNLM"/>
    </source>
</evidence>
<comment type="caution">
    <text evidence="4">The sequence shown here is derived from an EMBL/GenBank/DDBJ whole genome shotgun (WGS) entry which is preliminary data.</text>
</comment>
<name>A0A553P230_TIGCA</name>
<keyword evidence="5" id="KW-1185">Reference proteome</keyword>
<proteinExistence type="predicted"/>
<evidence type="ECO:0000256" key="2">
    <source>
        <dbReference type="PROSITE-ProRule" id="PRU00497"/>
    </source>
</evidence>
<dbReference type="AlphaFoldDB" id="A0A553P230"/>
<dbReference type="InterPro" id="IPR051217">
    <property type="entry name" value="Insect_Cuticle_Struc_Prot"/>
</dbReference>
<evidence type="ECO:0000256" key="3">
    <source>
        <dbReference type="SAM" id="SignalP"/>
    </source>
</evidence>
<dbReference type="PANTHER" id="PTHR12236">
    <property type="entry name" value="STRUCTURAL CONTITUENT OF CUTICLE"/>
    <property type="match status" value="1"/>
</dbReference>
<accession>A0A553P230</accession>
<keyword evidence="3" id="KW-0732">Signal</keyword>
<dbReference type="PRINTS" id="PR00947">
    <property type="entry name" value="CUTICLE"/>
</dbReference>
<evidence type="ECO:0000313" key="4">
    <source>
        <dbReference type="EMBL" id="TRY71744.1"/>
    </source>
</evidence>
<feature type="chain" id="PRO_5021966218" description="Cuticle protein" evidence="3">
    <location>
        <begin position="18"/>
        <end position="348"/>
    </location>
</feature>
<evidence type="ECO:0000256" key="1">
    <source>
        <dbReference type="ARBA" id="ARBA00022460"/>
    </source>
</evidence>
<dbReference type="EMBL" id="VCGU01000008">
    <property type="protein sequence ID" value="TRY71744.1"/>
    <property type="molecule type" value="Genomic_DNA"/>
</dbReference>
<dbReference type="GO" id="GO:0031012">
    <property type="term" value="C:extracellular matrix"/>
    <property type="evidence" value="ECO:0007669"/>
    <property type="project" value="TreeGrafter"/>
</dbReference>
<dbReference type="PANTHER" id="PTHR12236:SF95">
    <property type="entry name" value="CUTICULAR PROTEIN 76BD, ISOFORM C-RELATED"/>
    <property type="match status" value="1"/>
</dbReference>
<sequence>MQMQIASLALVCSVVLAAPAPQVLTSIGTGFPFGTLRAIPTTQDHHLLHDTSVRTLPSVRSQALHLNHQNGIVQQLRTVPVNSNFFSQIDQQPQIVRTLSAAPAAATVVRASPVQETLIQEEEIEVIPQDASYNFGYSVSDAVSGDAKTRQESRDGDVVRGSYSVADPDGRIRVVEYTADKEHGFQARVTYDGEEGPPAIPIDTPAATQTVAIADSSDSSSDVVVVGARDNANDEDIQVIRTANLSTGGTVLRAFPNAFNGNTLIHTSSPGLTRLNSPVVVRNNAQHVLHNAPVAVRSHSSHATHSSPVTLTQSGFPAATRFVQIQGGQGFGGLRAIPFSNGAQFIQI</sequence>
<evidence type="ECO:0000313" key="5">
    <source>
        <dbReference type="Proteomes" id="UP000318571"/>
    </source>
</evidence>
<gene>
    <name evidence="4" type="ORF">TCAL_01032</name>
</gene>
<dbReference type="PROSITE" id="PS51155">
    <property type="entry name" value="CHIT_BIND_RR_2"/>
    <property type="match status" value="1"/>
</dbReference>
<dbReference type="GO" id="GO:0005615">
    <property type="term" value="C:extracellular space"/>
    <property type="evidence" value="ECO:0007669"/>
    <property type="project" value="TreeGrafter"/>
</dbReference>
<dbReference type="STRING" id="6832.A0A553P230"/>
<dbReference type="PROSITE" id="PS00233">
    <property type="entry name" value="CHIT_BIND_RR_1"/>
    <property type="match status" value="1"/>
</dbReference>
<dbReference type="InterPro" id="IPR000618">
    <property type="entry name" value="Insect_cuticle"/>
</dbReference>
<protein>
    <recommendedName>
        <fullName evidence="6">Cuticle protein</fullName>
    </recommendedName>
</protein>
<dbReference type="Proteomes" id="UP000318571">
    <property type="component" value="Chromosome 7"/>
</dbReference>
<dbReference type="Pfam" id="PF00379">
    <property type="entry name" value="Chitin_bind_4"/>
    <property type="match status" value="1"/>
</dbReference>